<sequence length="372" mass="42140">MRKGFITLILAIATLNANAQIKLPAWLSNVKLSGYAQTQYQYTSQEGAKANSFNLRIIRMSLDGRIADDFYWKIQLQMNGNTSTLTSAPKVVDLFTEWQKFDFFKVKIGQFKNPFTFENPMNPIDQGFMGYGQNVQKLAGFTDRAGGHSSNGRDIGLQFQGDFLKNANGRNLLHYQIGIFNGQGINVKDIDQQKNIIGGIWAMPVKGMRIGAFGWTGSYARKGTWTEDNVTFNGVRKLAQNRYAFSAEYLVNDWTFRSEYIHSTGYAFAKTLTNTNDATASDCNLSSNGNKAQGVYALVIAPIVKQKCHIKARYDMYQPNGEINKMKSQYELGMDYEFTRNLEISGEFAHINDRSLTKHNYNMIDIEVSFRF</sequence>
<comment type="caution">
    <text evidence="2">The sequence shown here is derived from an EMBL/GenBank/DDBJ whole genome shotgun (WGS) entry which is preliminary data.</text>
</comment>
<name>A0AA37HX59_SEGBR</name>
<evidence type="ECO:0000313" key="3">
    <source>
        <dbReference type="Proteomes" id="UP000887043"/>
    </source>
</evidence>
<proteinExistence type="predicted"/>
<gene>
    <name evidence="2" type="ORF">PRRU23_10770</name>
</gene>
<dbReference type="EMBL" id="BPTR01000001">
    <property type="protein sequence ID" value="GJG27377.1"/>
    <property type="molecule type" value="Genomic_DNA"/>
</dbReference>
<reference evidence="2" key="1">
    <citation type="submission" date="2021-08" db="EMBL/GenBank/DDBJ databases">
        <title>Prevotella lacticifex sp. nov., isolated from rumen of cow.</title>
        <authorList>
            <person name="Shinkai T."/>
            <person name="Ikeyama N."/>
            <person name="Kumagai M."/>
            <person name="Ohmori H."/>
            <person name="Sakamoto M."/>
            <person name="Ohkuma M."/>
            <person name="Mitsumori M."/>
        </authorList>
    </citation>
    <scope>NUCLEOTIDE SEQUENCE</scope>
    <source>
        <strain evidence="2">DSM 11371</strain>
    </source>
</reference>
<protein>
    <submittedName>
        <fullName evidence="2">Porin</fullName>
    </submittedName>
</protein>
<dbReference type="RefSeq" id="WP_006282532.1">
    <property type="nucleotide sequence ID" value="NZ_BPTR01000001.1"/>
</dbReference>
<dbReference type="Pfam" id="PF07396">
    <property type="entry name" value="Porin_O_P"/>
    <property type="match status" value="1"/>
</dbReference>
<dbReference type="InterPro" id="IPR010870">
    <property type="entry name" value="Porin_O/P"/>
</dbReference>
<dbReference type="InterPro" id="IPR023614">
    <property type="entry name" value="Porin_dom_sf"/>
</dbReference>
<dbReference type="Proteomes" id="UP000887043">
    <property type="component" value="Unassembled WGS sequence"/>
</dbReference>
<dbReference type="SUPFAM" id="SSF56935">
    <property type="entry name" value="Porins"/>
    <property type="match status" value="1"/>
</dbReference>
<dbReference type="AlphaFoldDB" id="A0AA37HX59"/>
<feature type="signal peptide" evidence="1">
    <location>
        <begin position="1"/>
        <end position="19"/>
    </location>
</feature>
<feature type="chain" id="PRO_5041273278" evidence="1">
    <location>
        <begin position="20"/>
        <end position="372"/>
    </location>
</feature>
<evidence type="ECO:0000313" key="2">
    <source>
        <dbReference type="EMBL" id="GJG27377.1"/>
    </source>
</evidence>
<accession>A0AA37HX59</accession>
<dbReference type="Gene3D" id="2.40.160.10">
    <property type="entry name" value="Porin"/>
    <property type="match status" value="1"/>
</dbReference>
<keyword evidence="1" id="KW-0732">Signal</keyword>
<organism evidence="2 3">
    <name type="scientific">Segatella bryantii</name>
    <name type="common">Prevotella bryantii</name>
    <dbReference type="NCBI Taxonomy" id="77095"/>
    <lineage>
        <taxon>Bacteria</taxon>
        <taxon>Pseudomonadati</taxon>
        <taxon>Bacteroidota</taxon>
        <taxon>Bacteroidia</taxon>
        <taxon>Bacteroidales</taxon>
        <taxon>Prevotellaceae</taxon>
        <taxon>Segatella</taxon>
    </lineage>
</organism>
<evidence type="ECO:0000256" key="1">
    <source>
        <dbReference type="SAM" id="SignalP"/>
    </source>
</evidence>